<dbReference type="OrthoDB" id="194358at2759"/>
<name>A0A1F5LL08_PENAI</name>
<dbReference type="PROSITE" id="PS50088">
    <property type="entry name" value="ANK_REPEAT"/>
    <property type="match status" value="8"/>
</dbReference>
<comment type="subcellular location">
    <subcellularLocation>
        <location evidence="1">Membrane</location>
        <topology evidence="1">Multi-pass membrane protein</topology>
    </subcellularLocation>
</comment>
<dbReference type="PANTHER" id="PTHR24123">
    <property type="entry name" value="ANKYRIN REPEAT-CONTAINING"/>
    <property type="match status" value="1"/>
</dbReference>
<evidence type="ECO:0000256" key="4">
    <source>
        <dbReference type="ARBA" id="ARBA00022989"/>
    </source>
</evidence>
<dbReference type="RefSeq" id="XP_022489330.1">
    <property type="nucleotide sequence ID" value="XM_022631234.1"/>
</dbReference>
<gene>
    <name evidence="9" type="ORF">PENARI_c007G11797</name>
</gene>
<feature type="transmembrane region" description="Helical" evidence="8">
    <location>
        <begin position="926"/>
        <end position="947"/>
    </location>
</feature>
<keyword evidence="5 7" id="KW-0040">ANK repeat</keyword>
<feature type="repeat" description="ANK" evidence="7">
    <location>
        <begin position="464"/>
        <end position="496"/>
    </location>
</feature>
<dbReference type="SUPFAM" id="SSF48403">
    <property type="entry name" value="Ankyrin repeat"/>
    <property type="match status" value="2"/>
</dbReference>
<organism evidence="9 10">
    <name type="scientific">Penicillium arizonense</name>
    <dbReference type="NCBI Taxonomy" id="1835702"/>
    <lineage>
        <taxon>Eukaryota</taxon>
        <taxon>Fungi</taxon>
        <taxon>Dikarya</taxon>
        <taxon>Ascomycota</taxon>
        <taxon>Pezizomycotina</taxon>
        <taxon>Eurotiomycetes</taxon>
        <taxon>Eurotiomycetidae</taxon>
        <taxon>Eurotiales</taxon>
        <taxon>Aspergillaceae</taxon>
        <taxon>Penicillium</taxon>
    </lineage>
</organism>
<feature type="repeat" description="ANK" evidence="7">
    <location>
        <begin position="262"/>
        <end position="294"/>
    </location>
</feature>
<dbReference type="PANTHER" id="PTHR24123:SF33">
    <property type="entry name" value="PROTEIN HOS4"/>
    <property type="match status" value="1"/>
</dbReference>
<feature type="repeat" description="ANK" evidence="7">
    <location>
        <begin position="545"/>
        <end position="577"/>
    </location>
</feature>
<feature type="repeat" description="ANK" evidence="7">
    <location>
        <begin position="126"/>
        <end position="158"/>
    </location>
</feature>
<keyword evidence="2 8" id="KW-0812">Transmembrane</keyword>
<dbReference type="AlphaFoldDB" id="A0A1F5LL08"/>
<dbReference type="InterPro" id="IPR002523">
    <property type="entry name" value="MgTranspt_CorA/ZnTranspt_ZntB"/>
</dbReference>
<feature type="repeat" description="ANK" evidence="7">
    <location>
        <begin position="397"/>
        <end position="429"/>
    </location>
</feature>
<sequence>MSTLSDDEAIARLQQDFLSTISSVVEKPNSVVKKPKLLKKNIRRLETYLNNPHLEVNFEIDGFSPLEKATSRWWVLEKLLELKSLDLNFRTPDGRTSIFSAIESPQTDSLKLLLQKGAAVDVVDNKGRTAISVAAEYGRIDHMKHLVQSNANINVKDVNGWTPISFAISRSQNDSNDSTKYLLSQKDIHLSNHDTDGRTLAVIAAQGENIEGLRLLLDANITVTPMDRIEHSPLLWAILQMDTITARLILRADRSLVDYKVQGRTPLSIATEIGDIDMIKLLVELGANVNLADDFVWPSLRDFSFKSYFPSDEFLREVDCFVEGARCGTNCRKPLLVAAEFQHSEVLNLLLEAKADINTRDAEGRTALTWAISRKLEKTVELLLSNPEIDINCRDMNGQSPFALAAGMGNVCMLEKLLKQGPDVNSEDDNQKTPLLLAATNRCLEAVEFLLKIPEIDVDHVDDHGRTPFSFAAEKDSLPIMQALLNKQADPHRLDNRGCTSFWWFLQTRHAWLSSPQPPNVADWDPSSLQALICALPTPYKKDPSGRDWLSWAASYGDEEIVRCLLQCGEEVNVNARDDTRETFSKTPLIWALEGEHDSVIDLLKDGDNISLHLLVEGIRSASKEYCLRLMRALLQAGYNLNQTDMNGRTPLHSACRTDDKEIVSILINANAKLSCKDHTGNTPLQIALHAKSKIVVDTLLKAPSVDLNPVRSEEWFSLGKRRAAWAQVTKKIGNEGFELKLENDIACVFLPCAREIRLSLCGDKSVWSKLSGILGIKDLLTGQEKYLKHAQRGFGNQLVTYVQIEFPEEAGEEFHCPWGIAWISRQTTDGPAHAFISTLPDGWIPNDFADFLEQFLKTVRQRWKEMCSHASRKVEHLKSRITKAIDEIEHSVTARLDYLEQAVRELLQIELAWISTNESASFKRLSWITFVYLPLMFVSSLFGMNVNLLKDYPDWRWYLLFSGLSLVLTGTLWITFKFLYARKTSSFYFNG</sequence>
<evidence type="ECO:0000256" key="2">
    <source>
        <dbReference type="ARBA" id="ARBA00022692"/>
    </source>
</evidence>
<evidence type="ECO:0000256" key="8">
    <source>
        <dbReference type="SAM" id="Phobius"/>
    </source>
</evidence>
<dbReference type="Pfam" id="PF01544">
    <property type="entry name" value="CorA"/>
    <property type="match status" value="1"/>
</dbReference>
<evidence type="ECO:0000256" key="7">
    <source>
        <dbReference type="PROSITE-ProRule" id="PRU00023"/>
    </source>
</evidence>
<dbReference type="GO" id="GO:0046873">
    <property type="term" value="F:metal ion transmembrane transporter activity"/>
    <property type="evidence" value="ECO:0007669"/>
    <property type="project" value="InterPro"/>
</dbReference>
<evidence type="ECO:0000256" key="1">
    <source>
        <dbReference type="ARBA" id="ARBA00004141"/>
    </source>
</evidence>
<feature type="repeat" description="ANK" evidence="7">
    <location>
        <begin position="330"/>
        <end position="362"/>
    </location>
</feature>
<keyword evidence="3" id="KW-0677">Repeat</keyword>
<dbReference type="Gene3D" id="1.20.58.340">
    <property type="entry name" value="Magnesium transport protein CorA, transmembrane region"/>
    <property type="match status" value="1"/>
</dbReference>
<proteinExistence type="predicted"/>
<dbReference type="Gene3D" id="1.25.40.20">
    <property type="entry name" value="Ankyrin repeat-containing domain"/>
    <property type="match status" value="5"/>
</dbReference>
<evidence type="ECO:0000313" key="10">
    <source>
        <dbReference type="Proteomes" id="UP000177622"/>
    </source>
</evidence>
<dbReference type="SMART" id="SM00248">
    <property type="entry name" value="ANK"/>
    <property type="match status" value="15"/>
</dbReference>
<evidence type="ECO:0000313" key="9">
    <source>
        <dbReference type="EMBL" id="OGE53893.1"/>
    </source>
</evidence>
<evidence type="ECO:0000256" key="5">
    <source>
        <dbReference type="ARBA" id="ARBA00023043"/>
    </source>
</evidence>
<keyword evidence="4 8" id="KW-1133">Transmembrane helix</keyword>
<keyword evidence="6 8" id="KW-0472">Membrane</keyword>
<accession>A0A1F5LL08</accession>
<dbReference type="InterPro" id="IPR051165">
    <property type="entry name" value="Multifunctional_ANK_Repeat"/>
</dbReference>
<dbReference type="EMBL" id="LXJU01000007">
    <property type="protein sequence ID" value="OGE53893.1"/>
    <property type="molecule type" value="Genomic_DNA"/>
</dbReference>
<dbReference type="InterPro" id="IPR036770">
    <property type="entry name" value="Ankyrin_rpt-contain_sf"/>
</dbReference>
<dbReference type="Pfam" id="PF12796">
    <property type="entry name" value="Ank_2"/>
    <property type="match status" value="5"/>
</dbReference>
<dbReference type="PROSITE" id="PS50297">
    <property type="entry name" value="ANK_REP_REGION"/>
    <property type="match status" value="6"/>
</dbReference>
<reference evidence="9 10" key="1">
    <citation type="journal article" date="2016" name="Sci. Rep.">
        <title>Penicillium arizonense, a new, genome sequenced fungal species, reveals a high chemical diversity in secreted metabolites.</title>
        <authorList>
            <person name="Grijseels S."/>
            <person name="Nielsen J.C."/>
            <person name="Randelovic M."/>
            <person name="Nielsen J."/>
            <person name="Nielsen K.F."/>
            <person name="Workman M."/>
            <person name="Frisvad J.C."/>
        </authorList>
    </citation>
    <scope>NUCLEOTIDE SEQUENCE [LARGE SCALE GENOMIC DNA]</scope>
    <source>
        <strain evidence="9 10">CBS 141311</strain>
    </source>
</reference>
<comment type="caution">
    <text evidence="9">The sequence shown here is derived from an EMBL/GenBank/DDBJ whole genome shotgun (WGS) entry which is preliminary data.</text>
</comment>
<dbReference type="STRING" id="1835702.A0A1F5LL08"/>
<dbReference type="InterPro" id="IPR045863">
    <property type="entry name" value="CorA_TM1_TM2"/>
</dbReference>
<feature type="repeat" description="ANK" evidence="7">
    <location>
        <begin position="647"/>
        <end position="679"/>
    </location>
</feature>
<dbReference type="GO" id="GO:0016020">
    <property type="term" value="C:membrane"/>
    <property type="evidence" value="ECO:0007669"/>
    <property type="project" value="UniProtKB-SubCell"/>
</dbReference>
<feature type="repeat" description="ANK" evidence="7">
    <location>
        <begin position="93"/>
        <end position="125"/>
    </location>
</feature>
<evidence type="ECO:0000256" key="3">
    <source>
        <dbReference type="ARBA" id="ARBA00022737"/>
    </source>
</evidence>
<feature type="transmembrane region" description="Helical" evidence="8">
    <location>
        <begin position="959"/>
        <end position="981"/>
    </location>
</feature>
<keyword evidence="10" id="KW-1185">Reference proteome</keyword>
<protein>
    <submittedName>
        <fullName evidence="9">Uncharacterized protein</fullName>
    </submittedName>
</protein>
<dbReference type="Pfam" id="PF00023">
    <property type="entry name" value="Ank"/>
    <property type="match status" value="1"/>
</dbReference>
<dbReference type="SUPFAM" id="SSF144083">
    <property type="entry name" value="Magnesium transport protein CorA, transmembrane region"/>
    <property type="match status" value="1"/>
</dbReference>
<dbReference type="InterPro" id="IPR002110">
    <property type="entry name" value="Ankyrin_rpt"/>
</dbReference>
<dbReference type="Proteomes" id="UP000177622">
    <property type="component" value="Unassembled WGS sequence"/>
</dbReference>
<dbReference type="GeneID" id="34575968"/>
<evidence type="ECO:0000256" key="6">
    <source>
        <dbReference type="ARBA" id="ARBA00023136"/>
    </source>
</evidence>